<evidence type="ECO:0000313" key="1">
    <source>
        <dbReference type="EMBL" id="JAH46376.1"/>
    </source>
</evidence>
<proteinExistence type="predicted"/>
<reference evidence="1" key="2">
    <citation type="journal article" date="2015" name="Fish Shellfish Immunol.">
        <title>Early steps in the European eel (Anguilla anguilla)-Vibrio vulnificus interaction in the gills: Role of the RtxA13 toxin.</title>
        <authorList>
            <person name="Callol A."/>
            <person name="Pajuelo D."/>
            <person name="Ebbesson L."/>
            <person name="Teles M."/>
            <person name="MacKenzie S."/>
            <person name="Amaro C."/>
        </authorList>
    </citation>
    <scope>NUCLEOTIDE SEQUENCE</scope>
</reference>
<dbReference type="AlphaFoldDB" id="A0A0E9SYJ5"/>
<name>A0A0E9SYJ5_ANGAN</name>
<sequence length="47" mass="5339">MLLNRHSGLYAGRLCCFMAWIQIHLGDNEAQQNRTPFLNGQPELGSH</sequence>
<dbReference type="EMBL" id="GBXM01062201">
    <property type="protein sequence ID" value="JAH46376.1"/>
    <property type="molecule type" value="Transcribed_RNA"/>
</dbReference>
<reference evidence="1" key="1">
    <citation type="submission" date="2014-11" db="EMBL/GenBank/DDBJ databases">
        <authorList>
            <person name="Amaro Gonzalez C."/>
        </authorList>
    </citation>
    <scope>NUCLEOTIDE SEQUENCE</scope>
</reference>
<accession>A0A0E9SYJ5</accession>
<protein>
    <submittedName>
        <fullName evidence="1">Uncharacterized protein</fullName>
    </submittedName>
</protein>
<organism evidence="1">
    <name type="scientific">Anguilla anguilla</name>
    <name type="common">European freshwater eel</name>
    <name type="synonym">Muraena anguilla</name>
    <dbReference type="NCBI Taxonomy" id="7936"/>
    <lineage>
        <taxon>Eukaryota</taxon>
        <taxon>Metazoa</taxon>
        <taxon>Chordata</taxon>
        <taxon>Craniata</taxon>
        <taxon>Vertebrata</taxon>
        <taxon>Euteleostomi</taxon>
        <taxon>Actinopterygii</taxon>
        <taxon>Neopterygii</taxon>
        <taxon>Teleostei</taxon>
        <taxon>Anguilliformes</taxon>
        <taxon>Anguillidae</taxon>
        <taxon>Anguilla</taxon>
    </lineage>
</organism>